<protein>
    <submittedName>
        <fullName evidence="2">Uncharacterized protein</fullName>
    </submittedName>
</protein>
<keyword evidence="1" id="KW-0732">Signal</keyword>
<evidence type="ECO:0000256" key="1">
    <source>
        <dbReference type="SAM" id="SignalP"/>
    </source>
</evidence>
<feature type="chain" id="PRO_5038379814" evidence="1">
    <location>
        <begin position="25"/>
        <end position="273"/>
    </location>
</feature>
<gene>
    <name evidence="2" type="ORF">LKE01_19980</name>
</gene>
<proteinExistence type="predicted"/>
<organism evidence="2 3">
    <name type="scientific">Lentilactobacillus kefiri</name>
    <name type="common">Lactobacillus kefiri</name>
    <dbReference type="NCBI Taxonomy" id="33962"/>
    <lineage>
        <taxon>Bacteria</taxon>
        <taxon>Bacillati</taxon>
        <taxon>Bacillota</taxon>
        <taxon>Bacilli</taxon>
        <taxon>Lactobacillales</taxon>
        <taxon>Lactobacillaceae</taxon>
        <taxon>Lentilactobacillus</taxon>
    </lineage>
</organism>
<dbReference type="OrthoDB" id="2316287at2"/>
<evidence type="ECO:0000313" key="2">
    <source>
        <dbReference type="EMBL" id="GEL29178.1"/>
    </source>
</evidence>
<sequence>MQKRFVKFLSLALLAIGIGMSTQQVTSHAWTSTNKYTWNSGKDQAAIYYTNTKRNAYIWNSRFSKKLHNLKNYQHTTWYVTRSFVRKNKVYYSISNYGSKVKGYIWHGYVTPAVVKDINSFDNDAQYLNYLKSDKSQKLTRALLKLIPNVNVSLNLSQQAAMNKITDYQNVINLGMISGTVTEGMLTHKTIVHDFLMHPNSSVTGRAKTVGKMLAAKGYTRDKLASLMSQGYQVGIYVNDGAANSVGKSGYPSTISFTTPIQNNMAFVLAKAK</sequence>
<dbReference type="STRING" id="1423764.FC95_GL001446"/>
<dbReference type="Proteomes" id="UP000321893">
    <property type="component" value="Unassembled WGS sequence"/>
</dbReference>
<keyword evidence="3" id="KW-1185">Reference proteome</keyword>
<dbReference type="RefSeq" id="WP_056982238.1">
    <property type="nucleotide sequence ID" value="NZ_BJVK01000037.1"/>
</dbReference>
<dbReference type="EMBL" id="BJVK01000037">
    <property type="protein sequence ID" value="GEL29178.1"/>
    <property type="molecule type" value="Genomic_DNA"/>
</dbReference>
<feature type="signal peptide" evidence="1">
    <location>
        <begin position="1"/>
        <end position="24"/>
    </location>
</feature>
<evidence type="ECO:0000313" key="3">
    <source>
        <dbReference type="Proteomes" id="UP000321893"/>
    </source>
</evidence>
<comment type="caution">
    <text evidence="2">The sequence shown here is derived from an EMBL/GenBank/DDBJ whole genome shotgun (WGS) entry which is preliminary data.</text>
</comment>
<dbReference type="GeneID" id="71567101"/>
<name>A0A511E175_LENKE</name>
<reference evidence="2" key="1">
    <citation type="submission" date="2019-07" db="EMBL/GenBank/DDBJ databases">
        <title>Whole genome shotgun sequence of Lactobacillus kefiri NBRC 15888.</title>
        <authorList>
            <person name="Hosoyama A."/>
            <person name="Uohara A."/>
            <person name="Ohji S."/>
            <person name="Ichikawa N."/>
        </authorList>
    </citation>
    <scope>NUCLEOTIDE SEQUENCE [LARGE SCALE GENOMIC DNA]</scope>
    <source>
        <strain evidence="2">NBRC 15888</strain>
    </source>
</reference>
<dbReference type="AlphaFoldDB" id="A0A511E175"/>
<accession>A0A511E175</accession>